<name>A0A426WXB5_ENSVE</name>
<organism evidence="2 3">
    <name type="scientific">Ensete ventricosum</name>
    <name type="common">Abyssinian banana</name>
    <name type="synonym">Musa ensete</name>
    <dbReference type="NCBI Taxonomy" id="4639"/>
    <lineage>
        <taxon>Eukaryota</taxon>
        <taxon>Viridiplantae</taxon>
        <taxon>Streptophyta</taxon>
        <taxon>Embryophyta</taxon>
        <taxon>Tracheophyta</taxon>
        <taxon>Spermatophyta</taxon>
        <taxon>Magnoliopsida</taxon>
        <taxon>Liliopsida</taxon>
        <taxon>Zingiberales</taxon>
        <taxon>Musaceae</taxon>
        <taxon>Ensete</taxon>
    </lineage>
</organism>
<reference evidence="2 3" key="1">
    <citation type="journal article" date="2014" name="Agronomy (Basel)">
        <title>A Draft Genome Sequence for Ensete ventricosum, the Drought-Tolerant Tree Against Hunger.</title>
        <authorList>
            <person name="Harrison J."/>
            <person name="Moore K.A."/>
            <person name="Paszkiewicz K."/>
            <person name="Jones T."/>
            <person name="Grant M."/>
            <person name="Ambacheew D."/>
            <person name="Muzemil S."/>
            <person name="Studholme D.J."/>
        </authorList>
    </citation>
    <scope>NUCLEOTIDE SEQUENCE [LARGE SCALE GENOMIC DNA]</scope>
</reference>
<dbReference type="EMBL" id="AMZH03034751">
    <property type="protein sequence ID" value="RRT31935.1"/>
    <property type="molecule type" value="Genomic_DNA"/>
</dbReference>
<comment type="caution">
    <text evidence="2">The sequence shown here is derived from an EMBL/GenBank/DDBJ whole genome shotgun (WGS) entry which is preliminary data.</text>
</comment>
<protein>
    <submittedName>
        <fullName evidence="2">Uncharacterized protein</fullName>
    </submittedName>
</protein>
<evidence type="ECO:0000313" key="2">
    <source>
        <dbReference type="EMBL" id="RRT31935.1"/>
    </source>
</evidence>
<dbReference type="AlphaFoldDB" id="A0A426WXB5"/>
<sequence length="74" mass="8279">MGGGCRRVDIWGSCCDRGDGDMVASGSSREERNRGGRWRKRRLRERVAAMCGCYGRRGGEEEAWQQVGGRKKGE</sequence>
<evidence type="ECO:0000256" key="1">
    <source>
        <dbReference type="SAM" id="MobiDB-lite"/>
    </source>
</evidence>
<dbReference type="Proteomes" id="UP000287651">
    <property type="component" value="Unassembled WGS sequence"/>
</dbReference>
<feature type="non-terminal residue" evidence="2">
    <location>
        <position position="74"/>
    </location>
</feature>
<evidence type="ECO:0000313" key="3">
    <source>
        <dbReference type="Proteomes" id="UP000287651"/>
    </source>
</evidence>
<gene>
    <name evidence="2" type="ORF">B296_00059197</name>
</gene>
<accession>A0A426WXB5</accession>
<proteinExistence type="predicted"/>
<feature type="region of interest" description="Disordered" evidence="1">
    <location>
        <begin position="18"/>
        <end position="38"/>
    </location>
</feature>